<comment type="similarity">
    <text evidence="6">Belongs to the class-II pyridoxal-phosphate-dependent aminotransferase family. Histidinol-phosphate aminotransferase subfamily.</text>
</comment>
<dbReference type="InterPro" id="IPR007374">
    <property type="entry name" value="ASCH_domain"/>
</dbReference>
<keyword evidence="4 6" id="KW-0808">Transferase</keyword>
<dbReference type="PANTHER" id="PTHR43643">
    <property type="entry name" value="HISTIDINOL-PHOSPHATE AMINOTRANSFERASE 2"/>
    <property type="match status" value="1"/>
</dbReference>
<feature type="domain" description="ASCH" evidence="7">
    <location>
        <begin position="364"/>
        <end position="486"/>
    </location>
</feature>
<dbReference type="HAMAP" id="MF_01023">
    <property type="entry name" value="HisC_aminotrans_2"/>
    <property type="match status" value="1"/>
</dbReference>
<dbReference type="InterPro" id="IPR001917">
    <property type="entry name" value="Aminotrans_II_pyridoxalP_BS"/>
</dbReference>
<keyword evidence="6" id="KW-0368">Histidine biosynthesis</keyword>
<organism evidence="8 9">
    <name type="scientific">Corynebacterium kutscheri</name>
    <dbReference type="NCBI Taxonomy" id="35755"/>
    <lineage>
        <taxon>Bacteria</taxon>
        <taxon>Bacillati</taxon>
        <taxon>Actinomycetota</taxon>
        <taxon>Actinomycetes</taxon>
        <taxon>Mycobacteriales</taxon>
        <taxon>Corynebacteriaceae</taxon>
        <taxon>Corynebacterium</taxon>
    </lineage>
</organism>
<dbReference type="GO" id="GO:0000105">
    <property type="term" value="P:L-histidine biosynthetic process"/>
    <property type="evidence" value="ECO:0007669"/>
    <property type="project" value="UniProtKB-UniRule"/>
</dbReference>
<sequence>MIRNDLDSLPSYVPGKRNENSLKLSSNESSFDPLPSVIAAIDKASKNINRYPDMAATALRTALASYLKLDFEQVAVGCGSSALCQQAVQITAGIGDEVIFPWHSFEAYPIFIQIAGATAVPIPLTRDNKNDLQAMAAAITKRTRLIFVCNPNNPTGTIVSKQDFLDFMASVPKNVLVVLDEAYIEYVRDLDTPLASELVSRYENLIGLRTFSKAYGLAGLRVGYAFGNPRIIEALNKVAVPFSVSTLAQAAALASLSAPARQELHTRTEQTVAARELVAHVVGAAQSQANFVWIPCTDAFDRAEYLSRKGILTRAFNDGLRITVTTNKEANMLIDAWNADIINDFYTQARATNPQLPIETPQTWSFGSDHNHADELAALVAAGKKTATASALWDYEHDNEPLPELNELSIITNGRSHPVALIRTTNITIRRFCDIDEHFAYAEGEGDRSLEYWRKSHEDFWRRHMTDPRGFQTDMPVLCEEFEVIFNITDTNDNADISSLTPVE</sequence>
<dbReference type="InterPro" id="IPR009326">
    <property type="entry name" value="DUF984"/>
</dbReference>
<dbReference type="SUPFAM" id="SSF53383">
    <property type="entry name" value="PLP-dependent transferases"/>
    <property type="match status" value="1"/>
</dbReference>
<dbReference type="PROSITE" id="PS00599">
    <property type="entry name" value="AA_TRANSFER_CLASS_2"/>
    <property type="match status" value="1"/>
</dbReference>
<dbReference type="PANTHER" id="PTHR43643:SF3">
    <property type="entry name" value="HISTIDINOL-PHOSPHATE AMINOTRANSFERASE"/>
    <property type="match status" value="1"/>
</dbReference>
<name>A0AB38VQC4_9CORY</name>
<keyword evidence="6" id="KW-0028">Amino-acid biosynthesis</keyword>
<dbReference type="EMBL" id="LR134377">
    <property type="protein sequence ID" value="VEH05436.1"/>
    <property type="molecule type" value="Genomic_DNA"/>
</dbReference>
<dbReference type="Gene3D" id="3.10.400.10">
    <property type="entry name" value="Sulfate adenylyltransferase"/>
    <property type="match status" value="1"/>
</dbReference>
<evidence type="ECO:0000256" key="1">
    <source>
        <dbReference type="ARBA" id="ARBA00001933"/>
    </source>
</evidence>
<dbReference type="Proteomes" id="UP000271380">
    <property type="component" value="Chromosome"/>
</dbReference>
<dbReference type="CDD" id="cd06553">
    <property type="entry name" value="ASCH_Ef3133_like"/>
    <property type="match status" value="1"/>
</dbReference>
<feature type="modified residue" description="N6-(pyridoxal phosphate)lysine" evidence="6">
    <location>
        <position position="213"/>
    </location>
</feature>
<evidence type="ECO:0000259" key="7">
    <source>
        <dbReference type="SMART" id="SM01022"/>
    </source>
</evidence>
<dbReference type="NCBIfam" id="NF002878">
    <property type="entry name" value="PRK03321.1"/>
    <property type="match status" value="1"/>
</dbReference>
<evidence type="ECO:0000313" key="8">
    <source>
        <dbReference type="EMBL" id="VEH05436.1"/>
    </source>
</evidence>
<dbReference type="InterPro" id="IPR015424">
    <property type="entry name" value="PyrdxlP-dep_Trfase"/>
</dbReference>
<dbReference type="CDD" id="cd00609">
    <property type="entry name" value="AAT_like"/>
    <property type="match status" value="1"/>
</dbReference>
<dbReference type="Gene3D" id="3.90.1150.10">
    <property type="entry name" value="Aspartate Aminotransferase, domain 1"/>
    <property type="match status" value="1"/>
</dbReference>
<dbReference type="EC" id="2.6.1.9" evidence="6"/>
<dbReference type="InterPro" id="IPR024892">
    <property type="entry name" value="ArAT"/>
</dbReference>
<dbReference type="InterPro" id="IPR015947">
    <property type="entry name" value="PUA-like_sf"/>
</dbReference>
<keyword evidence="5 6" id="KW-0663">Pyridoxal phosphate</keyword>
<dbReference type="GO" id="GO:0004400">
    <property type="term" value="F:histidinol-phosphate transaminase activity"/>
    <property type="evidence" value="ECO:0007669"/>
    <property type="project" value="UniProtKB-UniRule"/>
</dbReference>
<dbReference type="InterPro" id="IPR015421">
    <property type="entry name" value="PyrdxlP-dep_Trfase_major"/>
</dbReference>
<dbReference type="GO" id="GO:0030170">
    <property type="term" value="F:pyridoxal phosphate binding"/>
    <property type="evidence" value="ECO:0007669"/>
    <property type="project" value="InterPro"/>
</dbReference>
<dbReference type="Pfam" id="PF04266">
    <property type="entry name" value="ASCH"/>
    <property type="match status" value="1"/>
</dbReference>
<dbReference type="NCBIfam" id="TIGR01141">
    <property type="entry name" value="hisC"/>
    <property type="match status" value="1"/>
</dbReference>
<reference evidence="8 9" key="1">
    <citation type="submission" date="2018-12" db="EMBL/GenBank/DDBJ databases">
        <authorList>
            <consortium name="Pathogen Informatics"/>
        </authorList>
    </citation>
    <scope>NUCLEOTIDE SEQUENCE [LARGE SCALE GENOMIC DNA]</scope>
    <source>
        <strain evidence="8 9">NCTC949</strain>
    </source>
</reference>
<evidence type="ECO:0000313" key="9">
    <source>
        <dbReference type="Proteomes" id="UP000271380"/>
    </source>
</evidence>
<dbReference type="InterPro" id="IPR005861">
    <property type="entry name" value="HisP_aminotrans"/>
</dbReference>
<protein>
    <recommendedName>
        <fullName evidence="6">Histidinol-phosphate aminotransferase</fullName>
        <ecNumber evidence="6">2.6.1.9</ecNumber>
    </recommendedName>
    <alternativeName>
        <fullName evidence="6">Imidazole acetol-phosphate transaminase</fullName>
    </alternativeName>
</protein>
<dbReference type="InterPro" id="IPR015422">
    <property type="entry name" value="PyrdxlP-dep_Trfase_small"/>
</dbReference>
<evidence type="ECO:0000256" key="4">
    <source>
        <dbReference type="ARBA" id="ARBA00022679"/>
    </source>
</evidence>
<comment type="catalytic activity">
    <reaction evidence="6">
        <text>L-histidinol phosphate + 2-oxoglutarate = 3-(imidazol-4-yl)-2-oxopropyl phosphate + L-glutamate</text>
        <dbReference type="Rhea" id="RHEA:23744"/>
        <dbReference type="ChEBI" id="CHEBI:16810"/>
        <dbReference type="ChEBI" id="CHEBI:29985"/>
        <dbReference type="ChEBI" id="CHEBI:57766"/>
        <dbReference type="ChEBI" id="CHEBI:57980"/>
        <dbReference type="EC" id="2.6.1.9"/>
    </reaction>
</comment>
<dbReference type="SUPFAM" id="SSF88697">
    <property type="entry name" value="PUA domain-like"/>
    <property type="match status" value="1"/>
</dbReference>
<comment type="subunit">
    <text evidence="2 6">Homodimer.</text>
</comment>
<keyword evidence="3 6" id="KW-0032">Aminotransferase</keyword>
<evidence type="ECO:0000256" key="2">
    <source>
        <dbReference type="ARBA" id="ARBA00011738"/>
    </source>
</evidence>
<gene>
    <name evidence="8" type="primary">pat</name>
    <name evidence="6" type="synonym">hisC</name>
    <name evidence="8" type="ORF">NCTC949_00609</name>
</gene>
<dbReference type="Pfam" id="PF00155">
    <property type="entry name" value="Aminotran_1_2"/>
    <property type="match status" value="1"/>
</dbReference>
<dbReference type="InterPro" id="IPR004839">
    <property type="entry name" value="Aminotransferase_I/II_large"/>
</dbReference>
<comment type="cofactor">
    <cofactor evidence="1 6">
        <name>pyridoxal 5'-phosphate</name>
        <dbReference type="ChEBI" id="CHEBI:597326"/>
    </cofactor>
</comment>
<dbReference type="SMART" id="SM01022">
    <property type="entry name" value="ASCH"/>
    <property type="match status" value="1"/>
</dbReference>
<proteinExistence type="inferred from homology"/>
<accession>A0AB38VQC4</accession>
<dbReference type="AlphaFoldDB" id="A0AB38VQC4"/>
<dbReference type="Gene3D" id="3.40.640.10">
    <property type="entry name" value="Type I PLP-dependent aspartate aminotransferase-like (Major domain)"/>
    <property type="match status" value="1"/>
</dbReference>
<evidence type="ECO:0000256" key="3">
    <source>
        <dbReference type="ARBA" id="ARBA00022576"/>
    </source>
</evidence>
<evidence type="ECO:0000256" key="5">
    <source>
        <dbReference type="ARBA" id="ARBA00022898"/>
    </source>
</evidence>
<evidence type="ECO:0000256" key="6">
    <source>
        <dbReference type="HAMAP-Rule" id="MF_01023"/>
    </source>
</evidence>
<comment type="pathway">
    <text evidence="6">Amino-acid biosynthesis; L-histidine biosynthesis; L-histidine from 5-phospho-alpha-D-ribose 1-diphosphate: step 7/9.</text>
</comment>
<dbReference type="InterPro" id="IPR050106">
    <property type="entry name" value="HistidinolP_aminotransfase"/>
</dbReference>